<dbReference type="GO" id="GO:0016787">
    <property type="term" value="F:hydrolase activity"/>
    <property type="evidence" value="ECO:0007669"/>
    <property type="project" value="UniProtKB-KW"/>
</dbReference>
<evidence type="ECO:0000259" key="2">
    <source>
        <dbReference type="Pfam" id="PF07859"/>
    </source>
</evidence>
<evidence type="ECO:0000313" key="3">
    <source>
        <dbReference type="EMBL" id="TID18889.1"/>
    </source>
</evidence>
<dbReference type="Pfam" id="PF07859">
    <property type="entry name" value="Abhydrolase_3"/>
    <property type="match status" value="1"/>
</dbReference>
<dbReference type="STRING" id="86259.A0A4Z1P9G3"/>
<dbReference type="Proteomes" id="UP000298493">
    <property type="component" value="Unassembled WGS sequence"/>
</dbReference>
<dbReference type="InterPro" id="IPR050300">
    <property type="entry name" value="GDXG_lipolytic_enzyme"/>
</dbReference>
<reference evidence="3 4" key="1">
    <citation type="submission" date="2019-04" db="EMBL/GenBank/DDBJ databases">
        <title>High contiguity whole genome sequence and gene annotation resource for two Venturia nashicola isolates.</title>
        <authorList>
            <person name="Prokchorchik M."/>
            <person name="Won K."/>
            <person name="Lee Y."/>
            <person name="Choi E.D."/>
            <person name="Segonzac C."/>
            <person name="Sohn K.H."/>
        </authorList>
    </citation>
    <scope>NUCLEOTIDE SEQUENCE [LARGE SCALE GENOMIC DNA]</scope>
    <source>
        <strain evidence="3 4">PRI2</strain>
    </source>
</reference>
<evidence type="ECO:0000256" key="1">
    <source>
        <dbReference type="ARBA" id="ARBA00022801"/>
    </source>
</evidence>
<dbReference type="InterPro" id="IPR013094">
    <property type="entry name" value="AB_hydrolase_3"/>
</dbReference>
<comment type="caution">
    <text evidence="3">The sequence shown here is derived from an EMBL/GenBank/DDBJ whole genome shotgun (WGS) entry which is preliminary data.</text>
</comment>
<sequence>MAGKDASRLAKMDPEFEELMKKYPFPTMAGDVMDFRKMMEQRKKASNAVQGGALENVKEEDITVSARDGYPIPVRIYKPTPPPASGSPLVVFYHGGGFALGGLEVEELNCRNFAQKLGCTCVNVAYRLAPEHPFPNAAEDSWDATKWAAANASKIGADPSKGFIVGGTSAGGNLAAVVSHLARDEKLSPPITGVALLIPVLTDHNMTDFPEEYKHELVSYQQNENAPILGRASMDMFMKAYKPDNKSHLFNIFAAPYDFKDLPPTFFQICGMDPLRDEALIYERLLREKYDTKTLLKLYPGFPHAFWTIAPTLKSSEMFVKDTTDGIKWLLELK</sequence>
<dbReference type="AlphaFoldDB" id="A0A4Z1P9G3"/>
<organism evidence="3 4">
    <name type="scientific">Venturia nashicola</name>
    <dbReference type="NCBI Taxonomy" id="86259"/>
    <lineage>
        <taxon>Eukaryota</taxon>
        <taxon>Fungi</taxon>
        <taxon>Dikarya</taxon>
        <taxon>Ascomycota</taxon>
        <taxon>Pezizomycotina</taxon>
        <taxon>Dothideomycetes</taxon>
        <taxon>Pleosporomycetidae</taxon>
        <taxon>Venturiales</taxon>
        <taxon>Venturiaceae</taxon>
        <taxon>Venturia</taxon>
    </lineage>
</organism>
<accession>A0A4Z1P9G3</accession>
<keyword evidence="4" id="KW-1185">Reference proteome</keyword>
<protein>
    <recommendedName>
        <fullName evidence="2">Alpha/beta hydrolase fold-3 domain-containing protein</fullName>
    </recommendedName>
</protein>
<dbReference type="EMBL" id="SNSC02000013">
    <property type="protein sequence ID" value="TID18889.1"/>
    <property type="molecule type" value="Genomic_DNA"/>
</dbReference>
<feature type="domain" description="Alpha/beta hydrolase fold-3" evidence="2">
    <location>
        <begin position="90"/>
        <end position="307"/>
    </location>
</feature>
<dbReference type="SUPFAM" id="SSF53474">
    <property type="entry name" value="alpha/beta-Hydrolases"/>
    <property type="match status" value="1"/>
</dbReference>
<dbReference type="PANTHER" id="PTHR48081">
    <property type="entry name" value="AB HYDROLASE SUPERFAMILY PROTEIN C4A8.06C"/>
    <property type="match status" value="1"/>
</dbReference>
<evidence type="ECO:0000313" key="4">
    <source>
        <dbReference type="Proteomes" id="UP000298493"/>
    </source>
</evidence>
<keyword evidence="1" id="KW-0378">Hydrolase</keyword>
<gene>
    <name evidence="3" type="ORF">E6O75_ATG06010</name>
</gene>
<dbReference type="Gene3D" id="3.40.50.1820">
    <property type="entry name" value="alpha/beta hydrolase"/>
    <property type="match status" value="1"/>
</dbReference>
<dbReference type="PANTHER" id="PTHR48081:SF8">
    <property type="entry name" value="ALPHA_BETA HYDROLASE FOLD-3 DOMAIN-CONTAINING PROTEIN-RELATED"/>
    <property type="match status" value="1"/>
</dbReference>
<proteinExistence type="predicted"/>
<name>A0A4Z1P9G3_9PEZI</name>
<dbReference type="InterPro" id="IPR029058">
    <property type="entry name" value="AB_hydrolase_fold"/>
</dbReference>